<feature type="transmembrane region" description="Helical" evidence="1">
    <location>
        <begin position="501"/>
        <end position="523"/>
    </location>
</feature>
<feature type="transmembrane region" description="Helical" evidence="1">
    <location>
        <begin position="141"/>
        <end position="159"/>
    </location>
</feature>
<feature type="transmembrane region" description="Helical" evidence="1">
    <location>
        <begin position="102"/>
        <end position="121"/>
    </location>
</feature>
<evidence type="ECO:0000313" key="3">
    <source>
        <dbReference type="Proteomes" id="UP001589894"/>
    </source>
</evidence>
<comment type="caution">
    <text evidence="2">The sequence shown here is derived from an EMBL/GenBank/DDBJ whole genome shotgun (WGS) entry which is preliminary data.</text>
</comment>
<feature type="transmembrane region" description="Helical" evidence="1">
    <location>
        <begin position="454"/>
        <end position="471"/>
    </location>
</feature>
<feature type="transmembrane region" description="Helical" evidence="1">
    <location>
        <begin position="67"/>
        <end position="90"/>
    </location>
</feature>
<gene>
    <name evidence="2" type="ORF">ACFFHU_20930</name>
</gene>
<keyword evidence="1" id="KW-0472">Membrane</keyword>
<dbReference type="EMBL" id="JBHLUE010000017">
    <property type="protein sequence ID" value="MFC0566591.1"/>
    <property type="molecule type" value="Genomic_DNA"/>
</dbReference>
<evidence type="ECO:0008006" key="4">
    <source>
        <dbReference type="Google" id="ProtNLM"/>
    </source>
</evidence>
<keyword evidence="3" id="KW-1185">Reference proteome</keyword>
<feature type="transmembrane region" description="Helical" evidence="1">
    <location>
        <begin position="233"/>
        <end position="252"/>
    </location>
</feature>
<evidence type="ECO:0000256" key="1">
    <source>
        <dbReference type="SAM" id="Phobius"/>
    </source>
</evidence>
<name>A0ABV6P0P1_9ACTN</name>
<protein>
    <recommendedName>
        <fullName evidence="4">O-antigen polysaccharide polymerase Wzy</fullName>
    </recommendedName>
</protein>
<feature type="transmembrane region" description="Helical" evidence="1">
    <location>
        <begin position="282"/>
        <end position="297"/>
    </location>
</feature>
<feature type="transmembrane region" description="Helical" evidence="1">
    <location>
        <begin position="193"/>
        <end position="213"/>
    </location>
</feature>
<keyword evidence="1" id="KW-1133">Transmembrane helix</keyword>
<evidence type="ECO:0000313" key="2">
    <source>
        <dbReference type="EMBL" id="MFC0566591.1"/>
    </source>
</evidence>
<reference evidence="2 3" key="1">
    <citation type="submission" date="2024-09" db="EMBL/GenBank/DDBJ databases">
        <authorList>
            <person name="Sun Q."/>
            <person name="Mori K."/>
        </authorList>
    </citation>
    <scope>NUCLEOTIDE SEQUENCE [LARGE SCALE GENOMIC DNA]</scope>
    <source>
        <strain evidence="2 3">TBRC 2205</strain>
    </source>
</reference>
<proteinExistence type="predicted"/>
<dbReference type="Proteomes" id="UP001589894">
    <property type="component" value="Unassembled WGS sequence"/>
</dbReference>
<accession>A0ABV6P0P1</accession>
<organism evidence="2 3">
    <name type="scientific">Plantactinospora siamensis</name>
    <dbReference type="NCBI Taxonomy" id="555372"/>
    <lineage>
        <taxon>Bacteria</taxon>
        <taxon>Bacillati</taxon>
        <taxon>Actinomycetota</taxon>
        <taxon>Actinomycetes</taxon>
        <taxon>Micromonosporales</taxon>
        <taxon>Micromonosporaceae</taxon>
        <taxon>Plantactinospora</taxon>
    </lineage>
</organism>
<sequence length="534" mass="57613">MTLMRPPESVRQPVRAAKPTPALLSLPPDAAPPARDFARLAGLVPLLGAAAMMPWLMIGLLHPPFAIQLVLGVVSVLLVLTAAMLVVAGVARSDLGIARWRIGSWHLLWSSLVLGVLSLQWLENDPSAGFNWVSLIDRSSVIGALAMVAVAYGAWAVGYRLGPPRLIVGLATTALSTVLGGSRSVLRGPAMPWLVYGLGTAGYLVNFALTGRYGYVGDPTVSLSNPMATTQPVYFVSQMTLVGVGGAAFRAFDPMIRGGRATLWTLFAIELLTGMLRGSKEAFFLTMLAVLIPYGAVRRRLPWHLLAASVVLLLAVAVPFNAAYREIVRQNNPTGGVDSASLSSALSSAPNVLSDSLKSADGRQRSNDVFLFRIRMIDSVAIVWQRTPTQIPYLDPVRFLRAPFIGMVPRAIWPDKPVENPGWMFGQVYFDQPPTIFSASAVTPVSDLYRSGGWPILLPGMLIMGMGYRMFDGLFRPEADPRAFAFIIAVFPSAVKAESDYYTMLTSLPAHLVIGILGAWLMCRSSKRLPLPGG</sequence>
<dbReference type="RefSeq" id="WP_377341404.1">
    <property type="nucleotide sequence ID" value="NZ_JBHLUE010000017.1"/>
</dbReference>
<keyword evidence="1" id="KW-0812">Transmembrane</keyword>
<feature type="transmembrane region" description="Helical" evidence="1">
    <location>
        <begin position="40"/>
        <end position="61"/>
    </location>
</feature>
<feature type="transmembrane region" description="Helical" evidence="1">
    <location>
        <begin position="303"/>
        <end position="324"/>
    </location>
</feature>